<feature type="region of interest" description="Disordered" evidence="1">
    <location>
        <begin position="86"/>
        <end position="124"/>
    </location>
</feature>
<feature type="compositionally biased region" description="Basic and acidic residues" evidence="1">
    <location>
        <begin position="1"/>
        <end position="11"/>
    </location>
</feature>
<dbReference type="Proteomes" id="UP000178912">
    <property type="component" value="Unassembled WGS sequence"/>
</dbReference>
<evidence type="ECO:0000313" key="2">
    <source>
        <dbReference type="EMBL" id="CZS92459.1"/>
    </source>
</evidence>
<sequence>MDSVFKDHLTDLEPPMTSQMRKGTMPGNRAKIRSAISVTVAKFAQRRSILPEDKIEVEKVLRQFASYLMSQERKLGIDADAIARPAKRRATGNPSEPNAKIQSGFSQGEEKVSQGHNDENGYKWRKTTSLGAPLAEMTEILLPNQYPTLARSNESRYGRSATNTILSNQRKHDRIIWFPWKRATTGEESIRDNATLSVTLEVVPAEVIITLPWFKLNDFEVFRNKFGKGFIEADSEESLVVIHQALVVMQFFREDCPCDVDFWTWADIAKLVKGAKKHRSDIESLSRKLAYNHGNDPSNGLVFFHWNRPESVIPAELHKVYDLFTSLERGGASIRCIPNRTEAFQTLFKLRDIIALDEIAHLNNEYRPVTCYPNGRCRLIEQLTVHKRSQSCGGHHVLRTPKEDRKDLSCYLDTPEKLILSDTEEGIWFHQEFVDTYKSIGEFRVFITTFEDVDGLRGRKGKVEWIGHTRASAVDPENIISIAAELSDIFASCKPLTALQLRLFSERIFEQLRARQDWDTSFESLEVGVRLDVVVSPTLQSFFVGEITRIWCADFLSDMILPQPSYYLCRKVANSMKSFLLN</sequence>
<name>A0A1E1K316_9HELO</name>
<proteinExistence type="predicted"/>
<feature type="region of interest" description="Disordered" evidence="1">
    <location>
        <begin position="1"/>
        <end position="26"/>
    </location>
</feature>
<keyword evidence="3" id="KW-1185">Reference proteome</keyword>
<evidence type="ECO:0000313" key="3">
    <source>
        <dbReference type="Proteomes" id="UP000178912"/>
    </source>
</evidence>
<accession>A0A1E1K316</accession>
<protein>
    <submittedName>
        <fullName evidence="2">Uncharacterized protein</fullName>
    </submittedName>
</protein>
<reference evidence="3" key="1">
    <citation type="submission" date="2016-03" db="EMBL/GenBank/DDBJ databases">
        <authorList>
            <person name="Guldener U."/>
        </authorList>
    </citation>
    <scope>NUCLEOTIDE SEQUENCE [LARGE SCALE GENOMIC DNA]</scope>
    <source>
        <strain evidence="3">04CH-RAC-A.6.1</strain>
    </source>
</reference>
<feature type="compositionally biased region" description="Polar residues" evidence="1">
    <location>
        <begin position="92"/>
        <end position="106"/>
    </location>
</feature>
<dbReference type="AlphaFoldDB" id="A0A1E1K316"/>
<dbReference type="OrthoDB" id="3430758at2759"/>
<evidence type="ECO:0000256" key="1">
    <source>
        <dbReference type="SAM" id="MobiDB-lite"/>
    </source>
</evidence>
<dbReference type="EMBL" id="FJUX01000012">
    <property type="protein sequence ID" value="CZS92459.1"/>
    <property type="molecule type" value="Genomic_DNA"/>
</dbReference>
<gene>
    <name evidence="2" type="ORF">RAG0_03014</name>
</gene>
<feature type="compositionally biased region" description="Basic and acidic residues" evidence="1">
    <location>
        <begin position="108"/>
        <end position="122"/>
    </location>
</feature>
<organism evidence="2 3">
    <name type="scientific">Rhynchosporium agropyri</name>
    <dbReference type="NCBI Taxonomy" id="914238"/>
    <lineage>
        <taxon>Eukaryota</taxon>
        <taxon>Fungi</taxon>
        <taxon>Dikarya</taxon>
        <taxon>Ascomycota</taxon>
        <taxon>Pezizomycotina</taxon>
        <taxon>Leotiomycetes</taxon>
        <taxon>Helotiales</taxon>
        <taxon>Ploettnerulaceae</taxon>
        <taxon>Rhynchosporium</taxon>
    </lineage>
</organism>